<dbReference type="AlphaFoldDB" id="A0A0A9H0K7"/>
<organism evidence="1">
    <name type="scientific">Arundo donax</name>
    <name type="common">Giant reed</name>
    <name type="synonym">Donax arundinaceus</name>
    <dbReference type="NCBI Taxonomy" id="35708"/>
    <lineage>
        <taxon>Eukaryota</taxon>
        <taxon>Viridiplantae</taxon>
        <taxon>Streptophyta</taxon>
        <taxon>Embryophyta</taxon>
        <taxon>Tracheophyta</taxon>
        <taxon>Spermatophyta</taxon>
        <taxon>Magnoliopsida</taxon>
        <taxon>Liliopsida</taxon>
        <taxon>Poales</taxon>
        <taxon>Poaceae</taxon>
        <taxon>PACMAD clade</taxon>
        <taxon>Arundinoideae</taxon>
        <taxon>Arundineae</taxon>
        <taxon>Arundo</taxon>
    </lineage>
</organism>
<protein>
    <submittedName>
        <fullName evidence="1">Uncharacterized protein</fullName>
    </submittedName>
</protein>
<evidence type="ECO:0000313" key="1">
    <source>
        <dbReference type="EMBL" id="JAE30755.1"/>
    </source>
</evidence>
<reference evidence="1" key="1">
    <citation type="submission" date="2014-09" db="EMBL/GenBank/DDBJ databases">
        <authorList>
            <person name="Magalhaes I.L.F."/>
            <person name="Oliveira U."/>
            <person name="Santos F.R."/>
            <person name="Vidigal T.H.D.A."/>
            <person name="Brescovit A.D."/>
            <person name="Santos A.J."/>
        </authorList>
    </citation>
    <scope>NUCLEOTIDE SEQUENCE</scope>
    <source>
        <tissue evidence="1">Shoot tissue taken approximately 20 cm above the soil surface</tissue>
    </source>
</reference>
<name>A0A0A9H0K7_ARUDO</name>
<sequence length="43" mass="4884">MNQSTRRTTRSIILLLSPSIFHAWTREALVQACLIQLTGQQEA</sequence>
<dbReference type="EMBL" id="GBRH01167141">
    <property type="protein sequence ID" value="JAE30755.1"/>
    <property type="molecule type" value="Transcribed_RNA"/>
</dbReference>
<reference evidence="1" key="2">
    <citation type="journal article" date="2015" name="Data Brief">
        <title>Shoot transcriptome of the giant reed, Arundo donax.</title>
        <authorList>
            <person name="Barrero R.A."/>
            <person name="Guerrero F.D."/>
            <person name="Moolhuijzen P."/>
            <person name="Goolsby J.A."/>
            <person name="Tidwell J."/>
            <person name="Bellgard S.E."/>
            <person name="Bellgard M.I."/>
        </authorList>
    </citation>
    <scope>NUCLEOTIDE SEQUENCE</scope>
    <source>
        <tissue evidence="1">Shoot tissue taken approximately 20 cm above the soil surface</tissue>
    </source>
</reference>
<accession>A0A0A9H0K7</accession>
<proteinExistence type="predicted"/>